<dbReference type="Pfam" id="PF02837">
    <property type="entry name" value="Glyco_hydro_2_N"/>
    <property type="match status" value="1"/>
</dbReference>
<keyword evidence="5" id="KW-0326">Glycosidase</keyword>
<dbReference type="EMBL" id="CAEZYU010000149">
    <property type="protein sequence ID" value="CAB4760352.1"/>
    <property type="molecule type" value="Genomic_DNA"/>
</dbReference>
<dbReference type="SUPFAM" id="SSF51445">
    <property type="entry name" value="(Trans)glycosidases"/>
    <property type="match status" value="1"/>
</dbReference>
<dbReference type="InterPro" id="IPR004199">
    <property type="entry name" value="B-gal_small/dom_5"/>
</dbReference>
<dbReference type="Pfam" id="PF00703">
    <property type="entry name" value="Glyco_hydro_2"/>
    <property type="match status" value="1"/>
</dbReference>
<dbReference type="GO" id="GO:0030246">
    <property type="term" value="F:carbohydrate binding"/>
    <property type="evidence" value="ECO:0007669"/>
    <property type="project" value="InterPro"/>
</dbReference>
<organism evidence="8">
    <name type="scientific">freshwater metagenome</name>
    <dbReference type="NCBI Taxonomy" id="449393"/>
    <lineage>
        <taxon>unclassified sequences</taxon>
        <taxon>metagenomes</taxon>
        <taxon>ecological metagenomes</taxon>
    </lineage>
</organism>
<dbReference type="GO" id="GO:0009341">
    <property type="term" value="C:beta-galactosidase complex"/>
    <property type="evidence" value="ECO:0007669"/>
    <property type="project" value="InterPro"/>
</dbReference>
<dbReference type="InterPro" id="IPR036156">
    <property type="entry name" value="Beta-gal/glucu_dom_sf"/>
</dbReference>
<dbReference type="InterPro" id="IPR008979">
    <property type="entry name" value="Galactose-bd-like_sf"/>
</dbReference>
<gene>
    <name evidence="8" type="ORF">UFOPK2766_02176</name>
</gene>
<evidence type="ECO:0000256" key="3">
    <source>
        <dbReference type="ARBA" id="ARBA00012756"/>
    </source>
</evidence>
<name>A0A6J6UKN2_9ZZZZ</name>
<dbReference type="InterPro" id="IPR013783">
    <property type="entry name" value="Ig-like_fold"/>
</dbReference>
<dbReference type="SUPFAM" id="SSF49785">
    <property type="entry name" value="Galactose-binding domain-like"/>
    <property type="match status" value="1"/>
</dbReference>
<dbReference type="Gene3D" id="3.20.20.80">
    <property type="entry name" value="Glycosidases"/>
    <property type="match status" value="1"/>
</dbReference>
<dbReference type="Gene3D" id="2.70.98.10">
    <property type="match status" value="1"/>
</dbReference>
<dbReference type="Gene3D" id="2.60.40.10">
    <property type="entry name" value="Immunoglobulins"/>
    <property type="match status" value="2"/>
</dbReference>
<feature type="domain" description="Beta galactosidase small chain/" evidence="7">
    <location>
        <begin position="807"/>
        <end position="1104"/>
    </location>
</feature>
<dbReference type="Pfam" id="PF16353">
    <property type="entry name" value="LacZ_4"/>
    <property type="match status" value="1"/>
</dbReference>
<dbReference type="PANTHER" id="PTHR46323">
    <property type="entry name" value="BETA-GALACTOSIDASE"/>
    <property type="match status" value="1"/>
</dbReference>
<reference evidence="8" key="1">
    <citation type="submission" date="2020-05" db="EMBL/GenBank/DDBJ databases">
        <authorList>
            <person name="Chiriac C."/>
            <person name="Salcher M."/>
            <person name="Ghai R."/>
            <person name="Kavagutti S V."/>
        </authorList>
    </citation>
    <scope>NUCLEOTIDE SEQUENCE</scope>
</reference>
<dbReference type="InterPro" id="IPR017853">
    <property type="entry name" value="GH"/>
</dbReference>
<evidence type="ECO:0000313" key="8">
    <source>
        <dbReference type="EMBL" id="CAB4760352.1"/>
    </source>
</evidence>
<comment type="similarity">
    <text evidence="2">Belongs to the glycosyl hydrolase 2 family.</text>
</comment>
<sequence>MRALVNDPQVTSVNRLPMRSSGWLCDSVDQARLAGDKPLNSQTQSSSWQISLDGSWQFRLLDKPEDLTAELLTGSTAAADWHSIQVPGAWTLQGPDSSIGDGRQAFEAPHYTNVIMPFDADPPAVPAQNPTGVYRRVVSVPKHWKKRRIVLRVGAAESVVQVFVNGEFVGGGTDSRLPSEFDLTQLMKSGRPVQLALVVTKWSAQTWLEDQDQWWHGGLQRSVHVYSTPINHLQQVKILPGLQPLTKGSRKQPPSAVSAVASRQPRTGTLHAEMLVEGPATREPGWTVEFSVEELGQSRRVRATSRQQAVPVWDATNEAAQLIGGMFVEPGLVRCQLEVPKIRAWSHESPQLYRSLAVLRDPVGNVVHVHAAKVGFRSVEVANNELLINGEAVLLHGVNLHEHHPDLGRAVTEELTRQDLQMMKAHNLNAVRAAHYPHDEHLAELCDELGLYLVDEANVESHARQRSLCHDPRFSSSILERVQRMAQRDAHHACIIAWSLGNESGDGAIHEAAASWLRRYDPTRPVQYEGPLMHDLFAEAPATDIVCPMYSSIDEIRSWAASSKDQRRPLILCEYSHAMGNSNGSLSDYWDAIESTHGLQGGFIWEWLDHGLRRTDSSGATLYGPDGSVSWGYGGDFGDQPTDNNFICDGLVSADRTAHPALDEVRHIGRPVRASWVLSGAGSSAAGSSAAGSKMLRVELRNARWFSGLEDLKTSWQLLADGEVIDSGTLVLPVMAPRKSLQVKLPIRPAVTSKLPLGTELHLNLIWTQAGRTPWATAGSEVGREQLSLTTTTHPQFVPRAQRRCVAIQASEDFGGSVQQIAEIDWKPTIFRALTDNDGLRQGWMRGLVGGLHRWVEVQGVDRCVWKPGVERVRHSGSDTLRTSSGELVAPGVDDAIKVIRKARVQADGWTQLSIEMGLPAALHDSLRVGVELLLPAEPSSAEHDGAWEQLQWVGNGPGENYSDRCSAATLGHWTSTVTDQCEDYALPQEHGHRQHLRWLSLTQALPTGRTGRRSRRGLLVVAEPHRVPGLSGLQWPGFSTRHHSDEELWAARHTSDLASGPGRSTYLYLDAAQRGLGTASCGPDTLSKYQLRAGRYQVSVWCRYFDPSSDDPQELVRSIRAAVEADR</sequence>
<keyword evidence="4" id="KW-0378">Hydrolase</keyword>
<dbReference type="GO" id="GO:0005990">
    <property type="term" value="P:lactose catabolic process"/>
    <property type="evidence" value="ECO:0007669"/>
    <property type="project" value="TreeGrafter"/>
</dbReference>
<dbReference type="Pfam" id="PF02929">
    <property type="entry name" value="Bgal_small_N"/>
    <property type="match status" value="1"/>
</dbReference>
<dbReference type="PANTHER" id="PTHR46323:SF2">
    <property type="entry name" value="BETA-GALACTOSIDASE"/>
    <property type="match status" value="1"/>
</dbReference>
<dbReference type="InterPro" id="IPR006102">
    <property type="entry name" value="Ig-like_GH2"/>
</dbReference>
<evidence type="ECO:0000256" key="2">
    <source>
        <dbReference type="ARBA" id="ARBA00007401"/>
    </source>
</evidence>
<dbReference type="SUPFAM" id="SSF49303">
    <property type="entry name" value="beta-Galactosidase/glucuronidase domain"/>
    <property type="match status" value="2"/>
</dbReference>
<dbReference type="InterPro" id="IPR006103">
    <property type="entry name" value="Glyco_hydro_2_cat"/>
</dbReference>
<dbReference type="InterPro" id="IPR006101">
    <property type="entry name" value="Glyco_hydro_2"/>
</dbReference>
<dbReference type="PRINTS" id="PR00132">
    <property type="entry name" value="GLHYDRLASE2"/>
</dbReference>
<evidence type="ECO:0000259" key="7">
    <source>
        <dbReference type="SMART" id="SM01038"/>
    </source>
</evidence>
<dbReference type="SMART" id="SM01038">
    <property type="entry name" value="Bgal_small_N"/>
    <property type="match status" value="1"/>
</dbReference>
<protein>
    <recommendedName>
        <fullName evidence="3">beta-galactosidase</fullName>
        <ecNumber evidence="3">3.2.1.23</ecNumber>
    </recommendedName>
    <alternativeName>
        <fullName evidence="6">Lactase</fullName>
    </alternativeName>
</protein>
<dbReference type="InterPro" id="IPR014718">
    <property type="entry name" value="GH-type_carb-bd"/>
</dbReference>
<dbReference type="InterPro" id="IPR006104">
    <property type="entry name" value="Glyco_hydro_2_N"/>
</dbReference>
<dbReference type="GO" id="GO:0004565">
    <property type="term" value="F:beta-galactosidase activity"/>
    <property type="evidence" value="ECO:0007669"/>
    <property type="project" value="UniProtKB-EC"/>
</dbReference>
<evidence type="ECO:0000256" key="4">
    <source>
        <dbReference type="ARBA" id="ARBA00022801"/>
    </source>
</evidence>
<evidence type="ECO:0000256" key="5">
    <source>
        <dbReference type="ARBA" id="ARBA00023295"/>
    </source>
</evidence>
<evidence type="ECO:0000256" key="1">
    <source>
        <dbReference type="ARBA" id="ARBA00001412"/>
    </source>
</evidence>
<dbReference type="InterPro" id="IPR050347">
    <property type="entry name" value="Bact_Beta-galactosidase"/>
</dbReference>
<proteinExistence type="inferred from homology"/>
<dbReference type="InterPro" id="IPR032312">
    <property type="entry name" value="LacZ_4"/>
</dbReference>
<dbReference type="Pfam" id="PF02836">
    <property type="entry name" value="Glyco_hydro_2_C"/>
    <property type="match status" value="1"/>
</dbReference>
<comment type="catalytic activity">
    <reaction evidence="1">
        <text>Hydrolysis of terminal non-reducing beta-D-galactose residues in beta-D-galactosides.</text>
        <dbReference type="EC" id="3.2.1.23"/>
    </reaction>
</comment>
<dbReference type="Gene3D" id="2.60.120.260">
    <property type="entry name" value="Galactose-binding domain-like"/>
    <property type="match status" value="1"/>
</dbReference>
<dbReference type="AlphaFoldDB" id="A0A6J6UKN2"/>
<accession>A0A6J6UKN2</accession>
<dbReference type="SUPFAM" id="SSF74650">
    <property type="entry name" value="Galactose mutarotase-like"/>
    <property type="match status" value="1"/>
</dbReference>
<evidence type="ECO:0000256" key="6">
    <source>
        <dbReference type="ARBA" id="ARBA00032230"/>
    </source>
</evidence>
<dbReference type="EC" id="3.2.1.23" evidence="3"/>
<dbReference type="InterPro" id="IPR011013">
    <property type="entry name" value="Gal_mutarotase_sf_dom"/>
</dbReference>